<dbReference type="GO" id="GO:0004364">
    <property type="term" value="F:glutathione transferase activity"/>
    <property type="evidence" value="ECO:0007669"/>
    <property type="project" value="UniProtKB-EC"/>
</dbReference>
<dbReference type="Gene3D" id="1.20.1050.10">
    <property type="match status" value="1"/>
</dbReference>
<evidence type="ECO:0000259" key="6">
    <source>
        <dbReference type="PROSITE" id="PS50404"/>
    </source>
</evidence>
<feature type="domain" description="GST N-terminal" evidence="6">
    <location>
        <begin position="92"/>
        <end position="172"/>
    </location>
</feature>
<keyword evidence="9" id="KW-1185">Reference proteome</keyword>
<dbReference type="AlphaFoldDB" id="A0AA38T268"/>
<dbReference type="InterPro" id="IPR036249">
    <property type="entry name" value="Thioredoxin-like_sf"/>
</dbReference>
<dbReference type="InterPro" id="IPR036282">
    <property type="entry name" value="Glutathione-S-Trfase_C_sf"/>
</dbReference>
<dbReference type="PANTHER" id="PTHR11260:SF710">
    <property type="entry name" value="GLUTATHIONE S-TRANSFERASE"/>
    <property type="match status" value="1"/>
</dbReference>
<evidence type="ECO:0000313" key="8">
    <source>
        <dbReference type="EMBL" id="KAJ9549048.1"/>
    </source>
</evidence>
<organism evidence="8 9">
    <name type="scientific">Centaurea solstitialis</name>
    <name type="common">yellow star-thistle</name>
    <dbReference type="NCBI Taxonomy" id="347529"/>
    <lineage>
        <taxon>Eukaryota</taxon>
        <taxon>Viridiplantae</taxon>
        <taxon>Streptophyta</taxon>
        <taxon>Embryophyta</taxon>
        <taxon>Tracheophyta</taxon>
        <taxon>Spermatophyta</taxon>
        <taxon>Magnoliopsida</taxon>
        <taxon>eudicotyledons</taxon>
        <taxon>Gunneridae</taxon>
        <taxon>Pentapetalae</taxon>
        <taxon>asterids</taxon>
        <taxon>campanulids</taxon>
        <taxon>Asterales</taxon>
        <taxon>Asteraceae</taxon>
        <taxon>Carduoideae</taxon>
        <taxon>Cardueae</taxon>
        <taxon>Centaureinae</taxon>
        <taxon>Centaurea</taxon>
    </lineage>
</organism>
<dbReference type="PROSITE" id="PS50405">
    <property type="entry name" value="GST_CTER"/>
    <property type="match status" value="1"/>
</dbReference>
<dbReference type="PANTHER" id="PTHR11260">
    <property type="entry name" value="GLUTATHIONE S-TRANSFERASE, GST, SUPERFAMILY, GST DOMAIN CONTAINING"/>
    <property type="match status" value="1"/>
</dbReference>
<comment type="catalytic activity">
    <reaction evidence="5">
        <text>RX + glutathione = an S-substituted glutathione + a halide anion + H(+)</text>
        <dbReference type="Rhea" id="RHEA:16437"/>
        <dbReference type="ChEBI" id="CHEBI:15378"/>
        <dbReference type="ChEBI" id="CHEBI:16042"/>
        <dbReference type="ChEBI" id="CHEBI:17792"/>
        <dbReference type="ChEBI" id="CHEBI:57925"/>
        <dbReference type="ChEBI" id="CHEBI:90779"/>
        <dbReference type="EC" id="2.5.1.18"/>
    </reaction>
</comment>
<dbReference type="InterPro" id="IPR045073">
    <property type="entry name" value="Omega/Tau-like"/>
</dbReference>
<evidence type="ECO:0000256" key="1">
    <source>
        <dbReference type="ARBA" id="ARBA00012452"/>
    </source>
</evidence>
<dbReference type="Pfam" id="PF13417">
    <property type="entry name" value="GST_N_3"/>
    <property type="match status" value="1"/>
</dbReference>
<dbReference type="InterPro" id="IPR004045">
    <property type="entry name" value="Glutathione_S-Trfase_N"/>
</dbReference>
<dbReference type="InterPro" id="IPR040079">
    <property type="entry name" value="Glutathione_S-Trfase"/>
</dbReference>
<evidence type="ECO:0000256" key="5">
    <source>
        <dbReference type="ARBA" id="ARBA00047960"/>
    </source>
</evidence>
<sequence>MANKGKMKLLGITPSAYVNRVQIALNLKRVGYEFVDENLACKSDLLLKSNYKIIEPVTKDHRWYLHPLHYKSSSSSTHHPYNHHLSSMAKNGDIKLLGTAASPYVNRVQFVLNLKSIEYEFIEENLARKSELLLTSNPVHKKIPVLFHANKPPICESLVIIEYLDEFLPDVHRILPLVPVDRANNRFWANYVDNKYFPLYEELRQTPGKEGKEAIKKQIIEGSMLLEETFEKFSNGKAYFGGDNVGYMDVILGCFIAWIQFTEKLNEFNAFDEVKTPKLAKWIERIQSHESFKGAIPRNETLMNFYMMLQIHKPPRAT</sequence>
<keyword evidence="2" id="KW-0216">Detoxification</keyword>
<dbReference type="CDD" id="cd03185">
    <property type="entry name" value="GST_C_Tau"/>
    <property type="match status" value="1"/>
</dbReference>
<reference evidence="8" key="1">
    <citation type="submission" date="2023-03" db="EMBL/GenBank/DDBJ databases">
        <title>Chromosome-scale reference genome and RAD-based genetic map of yellow starthistle (Centaurea solstitialis) reveal putative structural variation and QTLs associated with invader traits.</title>
        <authorList>
            <person name="Reatini B."/>
            <person name="Cang F.A."/>
            <person name="Jiang Q."/>
            <person name="Mckibben M.T.W."/>
            <person name="Barker M.S."/>
            <person name="Rieseberg L.H."/>
            <person name="Dlugosch K.M."/>
        </authorList>
    </citation>
    <scope>NUCLEOTIDE SEQUENCE</scope>
    <source>
        <strain evidence="8">CAN-66</strain>
        <tissue evidence="8">Leaf</tissue>
    </source>
</reference>
<dbReference type="CDD" id="cd03058">
    <property type="entry name" value="GST_N_Tau"/>
    <property type="match status" value="1"/>
</dbReference>
<dbReference type="SUPFAM" id="SSF52833">
    <property type="entry name" value="Thioredoxin-like"/>
    <property type="match status" value="2"/>
</dbReference>
<evidence type="ECO:0000259" key="7">
    <source>
        <dbReference type="PROSITE" id="PS50405"/>
    </source>
</evidence>
<dbReference type="GO" id="GO:0006749">
    <property type="term" value="P:glutathione metabolic process"/>
    <property type="evidence" value="ECO:0007669"/>
    <property type="project" value="InterPro"/>
</dbReference>
<name>A0AA38T268_9ASTR</name>
<dbReference type="FunFam" id="1.20.1050.10:FF:000016">
    <property type="entry name" value="Glutathione S-transferase U9"/>
    <property type="match status" value="1"/>
</dbReference>
<dbReference type="Proteomes" id="UP001172457">
    <property type="component" value="Chromosome 5"/>
</dbReference>
<dbReference type="FunFam" id="3.40.30.10:FF:000044">
    <property type="entry name" value="Glutathione S-transferase GSTU6"/>
    <property type="match status" value="1"/>
</dbReference>
<dbReference type="InterPro" id="IPR010987">
    <property type="entry name" value="Glutathione-S-Trfase_C-like"/>
</dbReference>
<evidence type="ECO:0000313" key="9">
    <source>
        <dbReference type="Proteomes" id="UP001172457"/>
    </source>
</evidence>
<dbReference type="EC" id="2.5.1.18" evidence="1"/>
<dbReference type="Pfam" id="PF00043">
    <property type="entry name" value="GST_C"/>
    <property type="match status" value="1"/>
</dbReference>
<gene>
    <name evidence="8" type="ORF">OSB04_021591</name>
</gene>
<feature type="domain" description="GST C-terminal" evidence="7">
    <location>
        <begin position="178"/>
        <end position="305"/>
    </location>
</feature>
<dbReference type="InterPro" id="IPR045074">
    <property type="entry name" value="GST_C_Tau"/>
</dbReference>
<dbReference type="EMBL" id="JARYMX010000005">
    <property type="protein sequence ID" value="KAJ9549048.1"/>
    <property type="molecule type" value="Genomic_DNA"/>
</dbReference>
<accession>A0AA38T268</accession>
<dbReference type="Gene3D" id="3.40.30.10">
    <property type="entry name" value="Glutaredoxin"/>
    <property type="match status" value="2"/>
</dbReference>
<dbReference type="SFLD" id="SFLDS00019">
    <property type="entry name" value="Glutathione_Transferase_(cytos"/>
    <property type="match status" value="1"/>
</dbReference>
<dbReference type="PROSITE" id="PS50404">
    <property type="entry name" value="GST_NTER"/>
    <property type="match status" value="1"/>
</dbReference>
<keyword evidence="3" id="KW-0808">Transferase</keyword>
<proteinExistence type="inferred from homology"/>
<evidence type="ECO:0000256" key="3">
    <source>
        <dbReference type="ARBA" id="ARBA00022679"/>
    </source>
</evidence>
<dbReference type="InterPro" id="IPR004046">
    <property type="entry name" value="GST_C"/>
</dbReference>
<dbReference type="SFLD" id="SFLDG00358">
    <property type="entry name" value="Main_(cytGST)"/>
    <property type="match status" value="1"/>
</dbReference>
<evidence type="ECO:0000256" key="4">
    <source>
        <dbReference type="ARBA" id="ARBA00025743"/>
    </source>
</evidence>
<comment type="caution">
    <text evidence="8">The sequence shown here is derived from an EMBL/GenBank/DDBJ whole genome shotgun (WGS) entry which is preliminary data.</text>
</comment>
<dbReference type="SUPFAM" id="SSF47616">
    <property type="entry name" value="GST C-terminal domain-like"/>
    <property type="match status" value="1"/>
</dbReference>
<dbReference type="GO" id="GO:0005737">
    <property type="term" value="C:cytoplasm"/>
    <property type="evidence" value="ECO:0007669"/>
    <property type="project" value="TreeGrafter"/>
</dbReference>
<dbReference type="GO" id="GO:0009407">
    <property type="term" value="P:toxin catabolic process"/>
    <property type="evidence" value="ECO:0007669"/>
    <property type="project" value="UniProtKB-ARBA"/>
</dbReference>
<comment type="similarity">
    <text evidence="4">Belongs to the GST superfamily. Tau family.</text>
</comment>
<protein>
    <recommendedName>
        <fullName evidence="1">glutathione transferase</fullName>
        <ecNumber evidence="1">2.5.1.18</ecNumber>
    </recommendedName>
</protein>
<dbReference type="SFLD" id="SFLDG01152">
    <property type="entry name" value="Main.3:_Omega-_and_Tau-like"/>
    <property type="match status" value="1"/>
</dbReference>
<evidence type="ECO:0000256" key="2">
    <source>
        <dbReference type="ARBA" id="ARBA00022575"/>
    </source>
</evidence>